<comment type="caution">
    <text evidence="1">The sequence shown here is derived from an EMBL/GenBank/DDBJ whole genome shotgun (WGS) entry which is preliminary data.</text>
</comment>
<proteinExistence type="predicted"/>
<organism evidence="1 2">
    <name type="scientific">Micromonospora saelicesensis</name>
    <dbReference type="NCBI Taxonomy" id="285676"/>
    <lineage>
        <taxon>Bacteria</taxon>
        <taxon>Bacillati</taxon>
        <taxon>Actinomycetota</taxon>
        <taxon>Actinomycetes</taxon>
        <taxon>Micromonosporales</taxon>
        <taxon>Micromonosporaceae</taxon>
        <taxon>Micromonospora</taxon>
    </lineage>
</organism>
<evidence type="ECO:0000313" key="1">
    <source>
        <dbReference type="EMBL" id="RAO37440.1"/>
    </source>
</evidence>
<evidence type="ECO:0000313" key="2">
    <source>
        <dbReference type="Proteomes" id="UP000249419"/>
    </source>
</evidence>
<dbReference type="Proteomes" id="UP000249419">
    <property type="component" value="Unassembled WGS sequence"/>
</dbReference>
<accession>A0A328NZP5</accession>
<name>A0A328NZP5_9ACTN</name>
<dbReference type="EMBL" id="PYAG01000005">
    <property type="protein sequence ID" value="RAO37440.1"/>
    <property type="molecule type" value="Genomic_DNA"/>
</dbReference>
<protein>
    <submittedName>
        <fullName evidence="1">Uncharacterized protein</fullName>
    </submittedName>
</protein>
<dbReference type="AlphaFoldDB" id="A0A328NZP5"/>
<dbReference type="RefSeq" id="WP_112674720.1">
    <property type="nucleotide sequence ID" value="NZ_PYAG01000005.1"/>
</dbReference>
<gene>
    <name evidence="1" type="ORF">PSN13_01422</name>
</gene>
<reference evidence="1 2" key="1">
    <citation type="submission" date="2018-03" db="EMBL/GenBank/DDBJ databases">
        <title>Defining the species Micromonospora saelicesensis and Micromonospora noduli under the framework of genomics.</title>
        <authorList>
            <person name="Riesco R."/>
            <person name="Trujillo M.E."/>
        </authorList>
    </citation>
    <scope>NUCLEOTIDE SEQUENCE [LARGE SCALE GENOMIC DNA]</scope>
    <source>
        <strain evidence="1 2">PSN13</strain>
    </source>
</reference>
<sequence>MESICLALRAWSTSKGKEGRAADKELVDRLEAEIDGYRDGLGGFRAKEAFDALTEPPGDLRELLWLAGWMIYEASLQLLDATRATDGSEIVVAPADLIRRLRHLAEYLPWPHFAPRALGAIRADALVASKRDTTQGYREASLLHEQARRRHDDYVRVHGAEPGRERELLGLQEIFLQLVLSETGTVCRATEQIVGRWLDELEKDDPDWAAEDEDRSIRLMYEQLSVGVTLGERALATAAEITRKYGLVKAVNRERLAMRTAPRNPAIMTARAALHLLTISYEMEELTDHPGYGHDDWARMREATIERFRAAYAMIEKPVHDEHGNLLELPLSSPHERSVVQLRLNAALLVPGLDLPAGPDADGYPARNPLDDQAVEELSAWLAATGSNGRIRGNANAIGAATMPAYIRGVEACQADHGASTGYRDWRTRWFALDRYLDEDEEGRRRRVWQAMGR</sequence>